<dbReference type="GO" id="GO:0051537">
    <property type="term" value="F:2 iron, 2 sulfur cluster binding"/>
    <property type="evidence" value="ECO:0007669"/>
    <property type="project" value="UniProtKB-KW"/>
</dbReference>
<dbReference type="GO" id="GO:0046872">
    <property type="term" value="F:metal ion binding"/>
    <property type="evidence" value="ECO:0007669"/>
    <property type="project" value="UniProtKB-KW"/>
</dbReference>
<evidence type="ECO:0000313" key="9">
    <source>
        <dbReference type="Proteomes" id="UP000295444"/>
    </source>
</evidence>
<evidence type="ECO:0000256" key="1">
    <source>
        <dbReference type="ARBA" id="ARBA00010643"/>
    </source>
</evidence>
<dbReference type="Gene3D" id="1.10.10.1590">
    <property type="entry name" value="NADH-quinone oxidoreductase subunit E"/>
    <property type="match status" value="1"/>
</dbReference>
<evidence type="ECO:0000256" key="6">
    <source>
        <dbReference type="ARBA" id="ARBA00034078"/>
    </source>
</evidence>
<gene>
    <name evidence="8" type="ORF">EV186_1011624</name>
</gene>
<dbReference type="Gene3D" id="3.40.30.10">
    <property type="entry name" value="Glutaredoxin"/>
    <property type="match status" value="1"/>
</dbReference>
<comment type="similarity">
    <text evidence="1">Belongs to the complex I 24 kDa subunit family.</text>
</comment>
<keyword evidence="2" id="KW-0001">2Fe-2S</keyword>
<dbReference type="FunFam" id="1.10.10.1590:FF:000001">
    <property type="entry name" value="NADH-quinone oxidoreductase subunit E"/>
    <property type="match status" value="1"/>
</dbReference>
<protein>
    <submittedName>
        <fullName evidence="8">NADH dehydrogenase subunit E</fullName>
    </submittedName>
</protein>
<organism evidence="8 9">
    <name type="scientific">Labedaea rhizosphaerae</name>
    <dbReference type="NCBI Taxonomy" id="598644"/>
    <lineage>
        <taxon>Bacteria</taxon>
        <taxon>Bacillati</taxon>
        <taxon>Actinomycetota</taxon>
        <taxon>Actinomycetes</taxon>
        <taxon>Pseudonocardiales</taxon>
        <taxon>Pseudonocardiaceae</taxon>
        <taxon>Labedaea</taxon>
    </lineage>
</organism>
<dbReference type="InterPro" id="IPR041921">
    <property type="entry name" value="NuoE_N"/>
</dbReference>
<dbReference type="CDD" id="cd03064">
    <property type="entry name" value="TRX_Fd_NuoE"/>
    <property type="match status" value="1"/>
</dbReference>
<evidence type="ECO:0000256" key="4">
    <source>
        <dbReference type="ARBA" id="ARBA00023004"/>
    </source>
</evidence>
<evidence type="ECO:0000256" key="2">
    <source>
        <dbReference type="ARBA" id="ARBA00022714"/>
    </source>
</evidence>
<dbReference type="AlphaFoldDB" id="A0A4R6SPX7"/>
<proteinExistence type="inferred from homology"/>
<dbReference type="PANTHER" id="PTHR10371:SF3">
    <property type="entry name" value="NADH DEHYDROGENASE [UBIQUINONE] FLAVOPROTEIN 2, MITOCHONDRIAL"/>
    <property type="match status" value="1"/>
</dbReference>
<reference evidence="8 9" key="1">
    <citation type="submission" date="2019-03" db="EMBL/GenBank/DDBJ databases">
        <title>Genomic Encyclopedia of Type Strains, Phase IV (KMG-IV): sequencing the most valuable type-strain genomes for metagenomic binning, comparative biology and taxonomic classification.</title>
        <authorList>
            <person name="Goeker M."/>
        </authorList>
    </citation>
    <scope>NUCLEOTIDE SEQUENCE [LARGE SCALE GENOMIC DNA]</scope>
    <source>
        <strain evidence="8 9">DSM 45361</strain>
    </source>
</reference>
<accession>A0A4R6SPX7</accession>
<dbReference type="PANTHER" id="PTHR10371">
    <property type="entry name" value="NADH DEHYDROGENASE UBIQUINONE FLAVOPROTEIN 2, MITOCHONDRIAL"/>
    <property type="match status" value="1"/>
</dbReference>
<keyword evidence="5" id="KW-0411">Iron-sulfur</keyword>
<evidence type="ECO:0000256" key="3">
    <source>
        <dbReference type="ARBA" id="ARBA00022723"/>
    </source>
</evidence>
<dbReference type="Proteomes" id="UP000295444">
    <property type="component" value="Unassembled WGS sequence"/>
</dbReference>
<comment type="caution">
    <text evidence="8">The sequence shown here is derived from an EMBL/GenBank/DDBJ whole genome shotgun (WGS) entry which is preliminary data.</text>
</comment>
<feature type="region of interest" description="Disordered" evidence="7">
    <location>
        <begin position="1"/>
        <end position="24"/>
    </location>
</feature>
<dbReference type="InterPro" id="IPR036249">
    <property type="entry name" value="Thioredoxin-like_sf"/>
</dbReference>
<dbReference type="NCBIfam" id="NF005721">
    <property type="entry name" value="PRK07539.1-1"/>
    <property type="match status" value="1"/>
</dbReference>
<feature type="compositionally biased region" description="Polar residues" evidence="7">
    <location>
        <begin position="1"/>
        <end position="21"/>
    </location>
</feature>
<evidence type="ECO:0000256" key="7">
    <source>
        <dbReference type="SAM" id="MobiDB-lite"/>
    </source>
</evidence>
<name>A0A4R6SPX7_LABRH</name>
<sequence length="304" mass="31958">MTSSDGQTGGSASQPEVSAGQTYGGSIVGGGDTFVATEAEPSVADMSTEVVSDEKLERLTVDTTPDLSIFANIVGQSQALIAKYPQSRSALLPLLHLVQSVEGYVSQAGIHFCAEQLNLSAAEVSAVATFYTMYKRKPCGEHLVSVCTNTLCAVLGGDAIYKKLQEHLGEDGKPLGHEQTAGEPGTPGSITLEHAECLAACDLGPVLQVNYEFYDNQTVDSAVELVDALRRGEKPAPTRGAALTDFKSVERQLAGLFDNDLAESEVDGPSAAVETLRGAQLAADRGWTAPAMPDEVALPEVEKK</sequence>
<dbReference type="GO" id="GO:0003954">
    <property type="term" value="F:NADH dehydrogenase activity"/>
    <property type="evidence" value="ECO:0007669"/>
    <property type="project" value="TreeGrafter"/>
</dbReference>
<dbReference type="SUPFAM" id="SSF52833">
    <property type="entry name" value="Thioredoxin-like"/>
    <property type="match status" value="1"/>
</dbReference>
<dbReference type="InterPro" id="IPR042128">
    <property type="entry name" value="NuoE_dom"/>
</dbReference>
<keyword evidence="3" id="KW-0479">Metal-binding</keyword>
<evidence type="ECO:0000256" key="5">
    <source>
        <dbReference type="ARBA" id="ARBA00023014"/>
    </source>
</evidence>
<comment type="cofactor">
    <cofactor evidence="6">
        <name>[2Fe-2S] cluster</name>
        <dbReference type="ChEBI" id="CHEBI:190135"/>
    </cofactor>
</comment>
<dbReference type="EMBL" id="SNXZ01000001">
    <property type="protein sequence ID" value="TDQ05650.1"/>
    <property type="molecule type" value="Genomic_DNA"/>
</dbReference>
<evidence type="ECO:0000313" key="8">
    <source>
        <dbReference type="EMBL" id="TDQ05650.1"/>
    </source>
</evidence>
<keyword evidence="4" id="KW-0408">Iron</keyword>
<keyword evidence="9" id="KW-1185">Reference proteome</keyword>
<dbReference type="Pfam" id="PF01257">
    <property type="entry name" value="2Fe-2S_thioredx"/>
    <property type="match status" value="1"/>
</dbReference>